<dbReference type="RefSeq" id="WP_275655072.1">
    <property type="nucleotide sequence ID" value="NZ_JAYFSN010000001.1"/>
</dbReference>
<dbReference type="Proteomes" id="UP001303614">
    <property type="component" value="Unassembled WGS sequence"/>
</dbReference>
<sequence length="42" mass="4354">MQFFFGALPWRSMAVSGSGLAVFDAFADPARRHAAGVAALVG</sequence>
<protein>
    <submittedName>
        <fullName evidence="1">Uncharacterized protein</fullName>
    </submittedName>
</protein>
<evidence type="ECO:0000313" key="2">
    <source>
        <dbReference type="Proteomes" id="UP001303614"/>
    </source>
</evidence>
<name>A0ABU5PZ41_9XANT</name>
<comment type="caution">
    <text evidence="1">The sequence shown here is derived from an EMBL/GenBank/DDBJ whole genome shotgun (WGS) entry which is preliminary data.</text>
</comment>
<organism evidence="1 2">
    <name type="scientific">Xanthomonas floridensis</name>
    <dbReference type="NCBI Taxonomy" id="1843580"/>
    <lineage>
        <taxon>Bacteria</taxon>
        <taxon>Pseudomonadati</taxon>
        <taxon>Pseudomonadota</taxon>
        <taxon>Gammaproteobacteria</taxon>
        <taxon>Lysobacterales</taxon>
        <taxon>Lysobacteraceae</taxon>
        <taxon>Xanthomonas</taxon>
    </lineage>
</organism>
<reference evidence="1 2" key="1">
    <citation type="submission" date="2023-12" db="EMBL/GenBank/DDBJ databases">
        <title>Genome sequencing of Xanthomonas floridensis.</title>
        <authorList>
            <person name="Greer S."/>
            <person name="Harrison J."/>
            <person name="Grant M."/>
            <person name="Vicente J."/>
            <person name="Studholme D."/>
        </authorList>
    </citation>
    <scope>NUCLEOTIDE SEQUENCE [LARGE SCALE GENOMIC DNA]</scope>
    <source>
        <strain evidence="1 2">WHRI 8848</strain>
    </source>
</reference>
<gene>
    <name evidence="1" type="ORF">VB146_11690</name>
</gene>
<proteinExistence type="predicted"/>
<evidence type="ECO:0000313" key="1">
    <source>
        <dbReference type="EMBL" id="MEA5124509.1"/>
    </source>
</evidence>
<dbReference type="EMBL" id="JAYFSO010000013">
    <property type="protein sequence ID" value="MEA5124509.1"/>
    <property type="molecule type" value="Genomic_DNA"/>
</dbReference>
<accession>A0ABU5PZ41</accession>
<keyword evidence="2" id="KW-1185">Reference proteome</keyword>